<accession>A0ABV7GII3</accession>
<dbReference type="PIRSF" id="PIRSF035875">
    <property type="entry name" value="RNase_BN"/>
    <property type="match status" value="1"/>
</dbReference>
<feature type="transmembrane region" description="Helical" evidence="7">
    <location>
        <begin position="142"/>
        <end position="166"/>
    </location>
</feature>
<evidence type="ECO:0000313" key="9">
    <source>
        <dbReference type="Proteomes" id="UP001595621"/>
    </source>
</evidence>
<keyword evidence="2 7" id="KW-1003">Cell membrane</keyword>
<keyword evidence="9" id="KW-1185">Reference proteome</keyword>
<keyword evidence="3" id="KW-0997">Cell inner membrane</keyword>
<feature type="transmembrane region" description="Helical" evidence="7">
    <location>
        <begin position="247"/>
        <end position="275"/>
    </location>
</feature>
<organism evidence="8 9">
    <name type="scientific">Shewanella submarina</name>
    <dbReference type="NCBI Taxonomy" id="2016376"/>
    <lineage>
        <taxon>Bacteria</taxon>
        <taxon>Pseudomonadati</taxon>
        <taxon>Pseudomonadota</taxon>
        <taxon>Gammaproteobacteria</taxon>
        <taxon>Alteromonadales</taxon>
        <taxon>Shewanellaceae</taxon>
        <taxon>Shewanella</taxon>
    </lineage>
</organism>
<protein>
    <recommendedName>
        <fullName evidence="7">UPF0761 membrane protein ACFOE0_11915</fullName>
    </recommendedName>
</protein>
<dbReference type="EMBL" id="JBHRTD010000015">
    <property type="protein sequence ID" value="MFC3138882.1"/>
    <property type="molecule type" value="Genomic_DNA"/>
</dbReference>
<reference evidence="9" key="1">
    <citation type="journal article" date="2019" name="Int. J. Syst. Evol. Microbiol.">
        <title>The Global Catalogue of Microorganisms (GCM) 10K type strain sequencing project: providing services to taxonomists for standard genome sequencing and annotation.</title>
        <authorList>
            <consortium name="The Broad Institute Genomics Platform"/>
            <consortium name="The Broad Institute Genome Sequencing Center for Infectious Disease"/>
            <person name="Wu L."/>
            <person name="Ma J."/>
        </authorList>
    </citation>
    <scope>NUCLEOTIDE SEQUENCE [LARGE SCALE GENOMIC DNA]</scope>
    <source>
        <strain evidence="9">KCTC 52277</strain>
    </source>
</reference>
<gene>
    <name evidence="8" type="ORF">ACFOE0_11915</name>
</gene>
<dbReference type="PANTHER" id="PTHR30213">
    <property type="entry name" value="INNER MEMBRANE PROTEIN YHJD"/>
    <property type="match status" value="1"/>
</dbReference>
<dbReference type="HAMAP" id="MF_00672">
    <property type="entry name" value="UPF0761"/>
    <property type="match status" value="1"/>
</dbReference>
<evidence type="ECO:0000256" key="2">
    <source>
        <dbReference type="ARBA" id="ARBA00022475"/>
    </source>
</evidence>
<sequence>MKNKIDIHYLKGVAMTCWQFILHLKKRLAEDQINIRAGHLAYVTLLSLVPMVAVTMSMLSAFPVFKGIRSEIEGFVYNNFLPAAGDTVQQYINQFVGNASKGTAVGIAALMVVAIMLISAIDQALNKIWRVREKRRMVVSFSMYWMVLTLGPVLMGASLVATSYVVSLQIFHDANLSGLVSLVVERLPLLFSIAAFMLLYTVVPNIQVRFWHALLGAIIAALLFELTKRGFALYLTQFPSYEAIYGALATIPILFVWVYLSWIVVLLGAVITAAIPEFEHQLSQSREPSQQDAE</sequence>
<dbReference type="NCBIfam" id="NF002457">
    <property type="entry name" value="PRK01637.1"/>
    <property type="match status" value="1"/>
</dbReference>
<dbReference type="PANTHER" id="PTHR30213:SF0">
    <property type="entry name" value="UPF0761 MEMBRANE PROTEIN YIHY"/>
    <property type="match status" value="1"/>
</dbReference>
<comment type="subcellular location">
    <subcellularLocation>
        <location evidence="1 7">Cell membrane</location>
        <topology evidence="1 7">Multi-pass membrane protein</topology>
    </subcellularLocation>
</comment>
<dbReference type="InterPro" id="IPR023679">
    <property type="entry name" value="UPF0761_bac"/>
</dbReference>
<feature type="transmembrane region" description="Helical" evidence="7">
    <location>
        <begin position="40"/>
        <end position="65"/>
    </location>
</feature>
<comment type="similarity">
    <text evidence="7">Belongs to the UPF0761 family.</text>
</comment>
<proteinExistence type="inferred from homology"/>
<keyword evidence="6 7" id="KW-0472">Membrane</keyword>
<dbReference type="NCBIfam" id="TIGR00765">
    <property type="entry name" value="yihY_not_rbn"/>
    <property type="match status" value="1"/>
</dbReference>
<evidence type="ECO:0000256" key="4">
    <source>
        <dbReference type="ARBA" id="ARBA00022692"/>
    </source>
</evidence>
<evidence type="ECO:0000256" key="7">
    <source>
        <dbReference type="HAMAP-Rule" id="MF_00672"/>
    </source>
</evidence>
<keyword evidence="5 7" id="KW-1133">Transmembrane helix</keyword>
<dbReference type="Proteomes" id="UP001595621">
    <property type="component" value="Unassembled WGS sequence"/>
</dbReference>
<evidence type="ECO:0000256" key="1">
    <source>
        <dbReference type="ARBA" id="ARBA00004651"/>
    </source>
</evidence>
<feature type="transmembrane region" description="Helical" evidence="7">
    <location>
        <begin position="210"/>
        <end position="227"/>
    </location>
</feature>
<feature type="transmembrane region" description="Helical" evidence="7">
    <location>
        <begin position="103"/>
        <end position="121"/>
    </location>
</feature>
<evidence type="ECO:0000256" key="5">
    <source>
        <dbReference type="ARBA" id="ARBA00022989"/>
    </source>
</evidence>
<name>A0ABV7GII3_9GAMM</name>
<feature type="transmembrane region" description="Helical" evidence="7">
    <location>
        <begin position="186"/>
        <end position="203"/>
    </location>
</feature>
<dbReference type="Pfam" id="PF03631">
    <property type="entry name" value="Virul_fac_BrkB"/>
    <property type="match status" value="1"/>
</dbReference>
<keyword evidence="4 7" id="KW-0812">Transmembrane</keyword>
<dbReference type="InterPro" id="IPR017039">
    <property type="entry name" value="Virul_fac_BrkB"/>
</dbReference>
<comment type="caution">
    <text evidence="8">The sequence shown here is derived from an EMBL/GenBank/DDBJ whole genome shotgun (WGS) entry which is preliminary data.</text>
</comment>
<evidence type="ECO:0000313" key="8">
    <source>
        <dbReference type="EMBL" id="MFC3138882.1"/>
    </source>
</evidence>
<dbReference type="RefSeq" id="WP_115136363.1">
    <property type="nucleotide sequence ID" value="NZ_JAKILF010000006.1"/>
</dbReference>
<evidence type="ECO:0000256" key="3">
    <source>
        <dbReference type="ARBA" id="ARBA00022519"/>
    </source>
</evidence>
<evidence type="ECO:0000256" key="6">
    <source>
        <dbReference type="ARBA" id="ARBA00023136"/>
    </source>
</evidence>